<evidence type="ECO:0000256" key="3">
    <source>
        <dbReference type="ARBA" id="ARBA00010617"/>
    </source>
</evidence>
<keyword evidence="7 9" id="KW-0408">Iron</keyword>
<dbReference type="Proteomes" id="UP000006514">
    <property type="component" value="Unassembled WGS sequence"/>
</dbReference>
<reference evidence="11" key="1">
    <citation type="journal article" date="2012" name="Science">
        <title>The Paleozoic origin of enzymatic lignin decomposition reconstructed from 31 fungal genomes.</title>
        <authorList>
            <person name="Floudas D."/>
            <person name="Binder M."/>
            <person name="Riley R."/>
            <person name="Barry K."/>
            <person name="Blanchette R.A."/>
            <person name="Henrissat B."/>
            <person name="Martinez A.T."/>
            <person name="Otillar R."/>
            <person name="Spatafora J.W."/>
            <person name="Yadav J.S."/>
            <person name="Aerts A."/>
            <person name="Benoit I."/>
            <person name="Boyd A."/>
            <person name="Carlson A."/>
            <person name="Copeland A."/>
            <person name="Coutinho P.M."/>
            <person name="de Vries R.P."/>
            <person name="Ferreira P."/>
            <person name="Findley K."/>
            <person name="Foster B."/>
            <person name="Gaskell J."/>
            <person name="Glotzer D."/>
            <person name="Gorecki P."/>
            <person name="Heitman J."/>
            <person name="Hesse C."/>
            <person name="Hori C."/>
            <person name="Igarashi K."/>
            <person name="Jurgens J.A."/>
            <person name="Kallen N."/>
            <person name="Kersten P."/>
            <person name="Kohler A."/>
            <person name="Kuees U."/>
            <person name="Kumar T.K.A."/>
            <person name="Kuo A."/>
            <person name="LaButti K."/>
            <person name="Larrondo L.F."/>
            <person name="Lindquist E."/>
            <person name="Ling A."/>
            <person name="Lombard V."/>
            <person name="Lucas S."/>
            <person name="Lundell T."/>
            <person name="Martin R."/>
            <person name="McLaughlin D.J."/>
            <person name="Morgenstern I."/>
            <person name="Morin E."/>
            <person name="Murat C."/>
            <person name="Nagy L.G."/>
            <person name="Nolan M."/>
            <person name="Ohm R.A."/>
            <person name="Patyshakuliyeva A."/>
            <person name="Rokas A."/>
            <person name="Ruiz-Duenas F.J."/>
            <person name="Sabat G."/>
            <person name="Salamov A."/>
            <person name="Samejima M."/>
            <person name="Schmutz J."/>
            <person name="Slot J.C."/>
            <person name="St John F."/>
            <person name="Stenlid J."/>
            <person name="Sun H."/>
            <person name="Sun S."/>
            <person name="Syed K."/>
            <person name="Tsang A."/>
            <person name="Wiebenga A."/>
            <person name="Young D."/>
            <person name="Pisabarro A."/>
            <person name="Eastwood D.C."/>
            <person name="Martin F."/>
            <person name="Cullen D."/>
            <person name="Grigoriev I.V."/>
            <person name="Hibbett D.S."/>
        </authorList>
    </citation>
    <scope>NUCLEOTIDE SEQUENCE [LARGE SCALE GENOMIC DNA]</scope>
    <source>
        <strain evidence="11">TFB10046</strain>
    </source>
</reference>
<organism evidence="10 11">
    <name type="scientific">Auricularia subglabra (strain TFB-10046 / SS5)</name>
    <name type="common">White-rot fungus</name>
    <name type="synonym">Auricularia delicata (strain TFB10046)</name>
    <dbReference type="NCBI Taxonomy" id="717982"/>
    <lineage>
        <taxon>Eukaryota</taxon>
        <taxon>Fungi</taxon>
        <taxon>Dikarya</taxon>
        <taxon>Basidiomycota</taxon>
        <taxon>Agaricomycotina</taxon>
        <taxon>Agaricomycetes</taxon>
        <taxon>Auriculariales</taxon>
        <taxon>Auriculariaceae</taxon>
        <taxon>Auricularia</taxon>
    </lineage>
</organism>
<evidence type="ECO:0000256" key="6">
    <source>
        <dbReference type="ARBA" id="ARBA00023002"/>
    </source>
</evidence>
<evidence type="ECO:0000256" key="9">
    <source>
        <dbReference type="PIRSR" id="PIRSR602401-1"/>
    </source>
</evidence>
<dbReference type="InParanoid" id="J0WWA4"/>
<dbReference type="OrthoDB" id="1470350at2759"/>
<dbReference type="Pfam" id="PF00067">
    <property type="entry name" value="p450"/>
    <property type="match status" value="1"/>
</dbReference>
<dbReference type="GO" id="GO:0020037">
    <property type="term" value="F:heme binding"/>
    <property type="evidence" value="ECO:0007669"/>
    <property type="project" value="InterPro"/>
</dbReference>
<dbReference type="InterPro" id="IPR001128">
    <property type="entry name" value="Cyt_P450"/>
</dbReference>
<dbReference type="AlphaFoldDB" id="J0WWA4"/>
<dbReference type="CDD" id="cd11069">
    <property type="entry name" value="CYP_FUM15-like"/>
    <property type="match status" value="1"/>
</dbReference>
<gene>
    <name evidence="10" type="ORF">AURDEDRAFT_146957</name>
</gene>
<dbReference type="PRINTS" id="PR00385">
    <property type="entry name" value="P450"/>
</dbReference>
<dbReference type="OMA" id="HEPNWQL"/>
<dbReference type="KEGG" id="adl:AURDEDRAFT_146957"/>
<dbReference type="GO" id="GO:0004497">
    <property type="term" value="F:monooxygenase activity"/>
    <property type="evidence" value="ECO:0007669"/>
    <property type="project" value="UniProtKB-KW"/>
</dbReference>
<keyword evidence="6" id="KW-0560">Oxidoreductase</keyword>
<evidence type="ECO:0000256" key="8">
    <source>
        <dbReference type="ARBA" id="ARBA00023033"/>
    </source>
</evidence>
<dbReference type="PRINTS" id="PR00463">
    <property type="entry name" value="EP450I"/>
</dbReference>
<keyword evidence="4 9" id="KW-0349">Heme</keyword>
<comment type="pathway">
    <text evidence="2">Secondary metabolite biosynthesis.</text>
</comment>
<feature type="binding site" description="axial binding residue" evidence="9">
    <location>
        <position position="434"/>
    </location>
    <ligand>
        <name>heme</name>
        <dbReference type="ChEBI" id="CHEBI:30413"/>
    </ligand>
    <ligandPart>
        <name>Fe</name>
        <dbReference type="ChEBI" id="CHEBI:18248"/>
    </ligandPart>
</feature>
<dbReference type="GO" id="GO:0016705">
    <property type="term" value="F:oxidoreductase activity, acting on paired donors, with incorporation or reduction of molecular oxygen"/>
    <property type="evidence" value="ECO:0007669"/>
    <property type="project" value="InterPro"/>
</dbReference>
<evidence type="ECO:0000256" key="5">
    <source>
        <dbReference type="ARBA" id="ARBA00022723"/>
    </source>
</evidence>
<evidence type="ECO:0000256" key="2">
    <source>
        <dbReference type="ARBA" id="ARBA00005179"/>
    </source>
</evidence>
<comment type="cofactor">
    <cofactor evidence="1 9">
        <name>heme</name>
        <dbReference type="ChEBI" id="CHEBI:30413"/>
    </cofactor>
</comment>
<name>J0WWA4_AURST</name>
<comment type="similarity">
    <text evidence="3">Belongs to the cytochrome P450 family.</text>
</comment>
<dbReference type="InterPro" id="IPR002401">
    <property type="entry name" value="Cyt_P450_E_grp-I"/>
</dbReference>
<evidence type="ECO:0000256" key="1">
    <source>
        <dbReference type="ARBA" id="ARBA00001971"/>
    </source>
</evidence>
<evidence type="ECO:0000313" key="10">
    <source>
        <dbReference type="EMBL" id="EJD37708.1"/>
    </source>
</evidence>
<evidence type="ECO:0000256" key="7">
    <source>
        <dbReference type="ARBA" id="ARBA00023004"/>
    </source>
</evidence>
<dbReference type="InterPro" id="IPR050121">
    <property type="entry name" value="Cytochrome_P450_monoxygenase"/>
</dbReference>
<dbReference type="GO" id="GO:0005506">
    <property type="term" value="F:iron ion binding"/>
    <property type="evidence" value="ECO:0007669"/>
    <property type="project" value="InterPro"/>
</dbReference>
<evidence type="ECO:0000256" key="4">
    <source>
        <dbReference type="ARBA" id="ARBA00022617"/>
    </source>
</evidence>
<accession>J0WWA4</accession>
<dbReference type="PANTHER" id="PTHR24305">
    <property type="entry name" value="CYTOCHROME P450"/>
    <property type="match status" value="1"/>
</dbReference>
<keyword evidence="5 9" id="KW-0479">Metal-binding</keyword>
<dbReference type="Gene3D" id="1.10.630.10">
    <property type="entry name" value="Cytochrome P450"/>
    <property type="match status" value="1"/>
</dbReference>
<keyword evidence="8" id="KW-0503">Monooxygenase</keyword>
<protein>
    <submittedName>
        <fullName evidence="10">Cytochrome P450</fullName>
    </submittedName>
</protein>
<dbReference type="EMBL" id="JH687836">
    <property type="protein sequence ID" value="EJD37708.1"/>
    <property type="molecule type" value="Genomic_DNA"/>
</dbReference>
<proteinExistence type="inferred from homology"/>
<evidence type="ECO:0000313" key="11">
    <source>
        <dbReference type="Proteomes" id="UP000006514"/>
    </source>
</evidence>
<dbReference type="PANTHER" id="PTHR24305:SF166">
    <property type="entry name" value="CYTOCHROME P450 12A4, MITOCHONDRIAL-RELATED"/>
    <property type="match status" value="1"/>
</dbReference>
<keyword evidence="11" id="KW-1185">Reference proteome</keyword>
<dbReference type="InterPro" id="IPR036396">
    <property type="entry name" value="Cyt_P450_sf"/>
</dbReference>
<sequence length="494" mass="55366">MSSWVFGHTSAMVTGEDMDTLDSWAEQHGDTFVIRGGFGKHMMITADNRAVAHVLSASYVFQRPPTERRGLRSFLGEGVLWAEGEQHKKQRRIMSPAFGHAQVRGMTPIFLEEAARMCEIWTNKCTDAGGTARIDAMEWLSKAALDIIGRAGFDHLIGALDENGQKSELAEAFEQLLRTDTSSTDFTRNMINNHFPLLRTVFPDDRTRRVANSKQKMYEIGRHILDEKKTAILAGCDKDGAGARDLISLLLRANLASNVDPSQRLTDEEVLAQIPTFLFAGHETTSNTATWAMYSLANNPEMQDKLRREVQTIYTDEPTLDMLNALPYLDQVVRETLRLHIFVPFVTREALKDDVIPLEHPVIGENGQTITHIHIQEGDEVTIPIWLVNRSKSIWGPDATKFRPERWENIPEAAAGIPGVTPGHLSFIGGPRACIGHRFAVAEMKVLLFHIARRFEFKLAVDASEIWSRSAPLLHPQMRSDNSVQMPVLITPIA</sequence>
<dbReference type="eggNOG" id="KOG0157">
    <property type="taxonomic scope" value="Eukaryota"/>
</dbReference>
<dbReference type="SUPFAM" id="SSF48264">
    <property type="entry name" value="Cytochrome P450"/>
    <property type="match status" value="1"/>
</dbReference>